<comment type="caution">
    <text evidence="6">The sequence shown here is derived from an EMBL/GenBank/DDBJ whole genome shotgun (WGS) entry which is preliminary data.</text>
</comment>
<dbReference type="EC" id="4.2.1.44" evidence="4"/>
<dbReference type="HAMAP" id="MF_01672">
    <property type="entry name" value="IolE"/>
    <property type="match status" value="1"/>
</dbReference>
<keyword evidence="3 4" id="KW-0170">Cobalt</keyword>
<dbReference type="GO" id="GO:0050114">
    <property type="term" value="F:myo-inosose-2 dehydratase activity"/>
    <property type="evidence" value="ECO:0007669"/>
    <property type="project" value="UniProtKB-UniRule"/>
</dbReference>
<dbReference type="SUPFAM" id="SSF51658">
    <property type="entry name" value="Xylose isomerase-like"/>
    <property type="match status" value="1"/>
</dbReference>
<keyword evidence="2 4" id="KW-0456">Lyase</keyword>
<name>A0A841YHT2_9LIST</name>
<dbReference type="PANTHER" id="PTHR12110:SF41">
    <property type="entry name" value="INOSOSE DEHYDRATASE"/>
    <property type="match status" value="1"/>
</dbReference>
<dbReference type="Pfam" id="PF01261">
    <property type="entry name" value="AP_endonuc_2"/>
    <property type="match status" value="1"/>
</dbReference>
<organism evidence="6 7">
    <name type="scientific">Listeria fleischmannii</name>
    <dbReference type="NCBI Taxonomy" id="1069827"/>
    <lineage>
        <taxon>Bacteria</taxon>
        <taxon>Bacillati</taxon>
        <taxon>Bacillota</taxon>
        <taxon>Bacilli</taxon>
        <taxon>Bacillales</taxon>
        <taxon>Listeriaceae</taxon>
        <taxon>Listeria</taxon>
    </lineage>
</organism>
<comment type="catalytic activity">
    <reaction evidence="4">
        <text>scyllo-inosose = 3D-3,5/4-trihydroxycyclohexane-1,2-dione + H2O</text>
        <dbReference type="Rhea" id="RHEA:14065"/>
        <dbReference type="ChEBI" id="CHEBI:15377"/>
        <dbReference type="ChEBI" id="CHEBI:17811"/>
        <dbReference type="ChEBI" id="CHEBI:28446"/>
        <dbReference type="EC" id="4.2.1.44"/>
    </reaction>
</comment>
<evidence type="ECO:0000256" key="4">
    <source>
        <dbReference type="HAMAP-Rule" id="MF_01672"/>
    </source>
</evidence>
<dbReference type="InterPro" id="IPR036237">
    <property type="entry name" value="Xyl_isomerase-like_sf"/>
</dbReference>
<dbReference type="InterPro" id="IPR013022">
    <property type="entry name" value="Xyl_isomerase-like_TIM-brl"/>
</dbReference>
<dbReference type="NCBIfam" id="TIGR04379">
    <property type="entry name" value="myo_inos_iolE"/>
    <property type="match status" value="1"/>
</dbReference>
<evidence type="ECO:0000256" key="2">
    <source>
        <dbReference type="ARBA" id="ARBA00023239"/>
    </source>
</evidence>
<dbReference type="InterPro" id="IPR050312">
    <property type="entry name" value="IolE/XylAMocC-like"/>
</dbReference>
<comment type="function">
    <text evidence="4">Catalyzes the dehydration of inosose (2-keto-myo-inositol, 2KMI or 2,4,6/3,5-pentahydroxycyclohexanone) to 3D-(3,5/4)-trihydroxycyclohexane-1,2-dione (D-2,3-diketo-4-deoxy-epi-inositol).</text>
</comment>
<dbReference type="Gene3D" id="3.20.20.150">
    <property type="entry name" value="Divalent-metal-dependent TIM barrel enzymes"/>
    <property type="match status" value="1"/>
</dbReference>
<comment type="similarity">
    <text evidence="4">Belongs to the IolE/MocC family.</text>
</comment>
<reference evidence="6 7" key="1">
    <citation type="submission" date="2020-03" db="EMBL/GenBank/DDBJ databases">
        <title>Soil Listeria distribution.</title>
        <authorList>
            <person name="Liao J."/>
            <person name="Wiedmann M."/>
        </authorList>
    </citation>
    <scope>NUCLEOTIDE SEQUENCE [LARGE SCALE GENOMIC DNA]</scope>
    <source>
        <strain evidence="6 7">FSL L7-1645</strain>
    </source>
</reference>
<comment type="pathway">
    <text evidence="4">Polyol metabolism; myo-inositol degradation into acetyl-CoA; acetyl-CoA from myo-inositol: step 2/7.</text>
</comment>
<gene>
    <name evidence="4 6" type="primary">iolE</name>
    <name evidence="6" type="ORF">HB844_12485</name>
</gene>
<dbReference type="PANTHER" id="PTHR12110">
    <property type="entry name" value="HYDROXYPYRUVATE ISOMERASE"/>
    <property type="match status" value="1"/>
</dbReference>
<feature type="domain" description="Xylose isomerase-like TIM barrel" evidence="5">
    <location>
        <begin position="55"/>
        <end position="287"/>
    </location>
</feature>
<dbReference type="UniPathway" id="UPA00076">
    <property type="reaction ID" value="UER00144"/>
</dbReference>
<dbReference type="Proteomes" id="UP000571128">
    <property type="component" value="Unassembled WGS sequence"/>
</dbReference>
<proteinExistence type="inferred from homology"/>
<keyword evidence="1 4" id="KW-0464">Manganese</keyword>
<evidence type="ECO:0000256" key="3">
    <source>
        <dbReference type="ARBA" id="ARBA00023285"/>
    </source>
</evidence>
<comment type="cofactor">
    <cofactor evidence="4">
        <name>Co(2+)</name>
        <dbReference type="ChEBI" id="CHEBI:48828"/>
    </cofactor>
    <cofactor evidence="4">
        <name>Mn(2+)</name>
        <dbReference type="ChEBI" id="CHEBI:29035"/>
    </cofactor>
</comment>
<evidence type="ECO:0000259" key="5">
    <source>
        <dbReference type="Pfam" id="PF01261"/>
    </source>
</evidence>
<protein>
    <recommendedName>
        <fullName evidence="4">Inosose dehydratase</fullName>
        <ecNumber evidence="4">4.2.1.44</ecNumber>
    </recommendedName>
    <alternativeName>
        <fullName evidence="4">2-keto-myo-inositol dehydratase</fullName>
        <shortName evidence="4">2KMI dehydratase</shortName>
    </alternativeName>
</protein>
<dbReference type="InterPro" id="IPR030823">
    <property type="entry name" value="IolE/MocC"/>
</dbReference>
<comment type="cofactor">
    <cofactor evidence="4">
        <name>glutathione</name>
        <dbReference type="ChEBI" id="CHEBI:57925"/>
    </cofactor>
</comment>
<evidence type="ECO:0000256" key="1">
    <source>
        <dbReference type="ARBA" id="ARBA00023211"/>
    </source>
</evidence>
<dbReference type="GO" id="GO:0019310">
    <property type="term" value="P:inositol catabolic process"/>
    <property type="evidence" value="ECO:0007669"/>
    <property type="project" value="UniProtKB-UniRule"/>
</dbReference>
<dbReference type="EMBL" id="JAARPY010000016">
    <property type="protein sequence ID" value="MBC1399674.1"/>
    <property type="molecule type" value="Genomic_DNA"/>
</dbReference>
<dbReference type="AlphaFoldDB" id="A0A841YHT2"/>
<accession>A0A841YHT2</accession>
<sequence>MAMEVTDIHIGIAPIGWRNDDIPEIGKENTYKQILSDAALAGFEGTEVGGCYPTDAKELNKELGLRNTRIIGQWFSGYIIRDGVQKAAEEFHKHCAFLKAVNADIAVYSEQTYSIQGTEKCVYTEKPSFTDAEWTNLAEGLNVLGEIANSYDLKLAFHHHMGTGVQTKEEVDRLMQTTDPAKVHLLYDTGHIFVSDNDATSLLYEHFSRIAHVHFKDVRTDKLTTCKQEHKSFLDSFLHGLFTVPGDGSIDYAPIYDYLIAHQYKGWIVIEAEQDPKIANPLEYALKGKNYMDTLRHYV</sequence>
<dbReference type="GO" id="GO:0030145">
    <property type="term" value="F:manganese ion binding"/>
    <property type="evidence" value="ECO:0007669"/>
    <property type="project" value="UniProtKB-UniRule"/>
</dbReference>
<dbReference type="InterPro" id="IPR023952">
    <property type="entry name" value="IolE"/>
</dbReference>
<evidence type="ECO:0000313" key="6">
    <source>
        <dbReference type="EMBL" id="MBC1399674.1"/>
    </source>
</evidence>
<evidence type="ECO:0000313" key="7">
    <source>
        <dbReference type="Proteomes" id="UP000571128"/>
    </source>
</evidence>